<dbReference type="AlphaFoldDB" id="A0A4Y7SC13"/>
<name>A0A4Y7SC13_COPMI</name>
<evidence type="ECO:0000256" key="1">
    <source>
        <dbReference type="SAM" id="MobiDB-lite"/>
    </source>
</evidence>
<evidence type="ECO:0000313" key="2">
    <source>
        <dbReference type="EMBL" id="TEB18388.1"/>
    </source>
</evidence>
<proteinExistence type="predicted"/>
<keyword evidence="3" id="KW-1185">Reference proteome</keyword>
<gene>
    <name evidence="2" type="ORF">FA13DRAFT_1862574</name>
</gene>
<dbReference type="OrthoDB" id="10627025at2759"/>
<feature type="compositionally biased region" description="Low complexity" evidence="1">
    <location>
        <begin position="156"/>
        <end position="170"/>
    </location>
</feature>
<feature type="compositionally biased region" description="Polar residues" evidence="1">
    <location>
        <begin position="41"/>
        <end position="51"/>
    </location>
</feature>
<comment type="caution">
    <text evidence="2">The sequence shown here is derived from an EMBL/GenBank/DDBJ whole genome shotgun (WGS) entry which is preliminary data.</text>
</comment>
<feature type="region of interest" description="Disordered" evidence="1">
    <location>
        <begin position="41"/>
        <end position="72"/>
    </location>
</feature>
<protein>
    <submittedName>
        <fullName evidence="2">Uncharacterized protein</fullName>
    </submittedName>
</protein>
<organism evidence="2 3">
    <name type="scientific">Coprinellus micaceus</name>
    <name type="common">Glistening ink-cap mushroom</name>
    <name type="synonym">Coprinus micaceus</name>
    <dbReference type="NCBI Taxonomy" id="71717"/>
    <lineage>
        <taxon>Eukaryota</taxon>
        <taxon>Fungi</taxon>
        <taxon>Dikarya</taxon>
        <taxon>Basidiomycota</taxon>
        <taxon>Agaricomycotina</taxon>
        <taxon>Agaricomycetes</taxon>
        <taxon>Agaricomycetidae</taxon>
        <taxon>Agaricales</taxon>
        <taxon>Agaricineae</taxon>
        <taxon>Psathyrellaceae</taxon>
        <taxon>Coprinellus</taxon>
    </lineage>
</organism>
<reference evidence="2 3" key="1">
    <citation type="journal article" date="2019" name="Nat. Ecol. Evol.">
        <title>Megaphylogeny resolves global patterns of mushroom evolution.</title>
        <authorList>
            <person name="Varga T."/>
            <person name="Krizsan K."/>
            <person name="Foldi C."/>
            <person name="Dima B."/>
            <person name="Sanchez-Garcia M."/>
            <person name="Sanchez-Ramirez S."/>
            <person name="Szollosi G.J."/>
            <person name="Szarkandi J.G."/>
            <person name="Papp V."/>
            <person name="Albert L."/>
            <person name="Andreopoulos W."/>
            <person name="Angelini C."/>
            <person name="Antonin V."/>
            <person name="Barry K.W."/>
            <person name="Bougher N.L."/>
            <person name="Buchanan P."/>
            <person name="Buyck B."/>
            <person name="Bense V."/>
            <person name="Catcheside P."/>
            <person name="Chovatia M."/>
            <person name="Cooper J."/>
            <person name="Damon W."/>
            <person name="Desjardin D."/>
            <person name="Finy P."/>
            <person name="Geml J."/>
            <person name="Haridas S."/>
            <person name="Hughes K."/>
            <person name="Justo A."/>
            <person name="Karasinski D."/>
            <person name="Kautmanova I."/>
            <person name="Kiss B."/>
            <person name="Kocsube S."/>
            <person name="Kotiranta H."/>
            <person name="LaButti K.M."/>
            <person name="Lechner B.E."/>
            <person name="Liimatainen K."/>
            <person name="Lipzen A."/>
            <person name="Lukacs Z."/>
            <person name="Mihaltcheva S."/>
            <person name="Morgado L.N."/>
            <person name="Niskanen T."/>
            <person name="Noordeloos M.E."/>
            <person name="Ohm R.A."/>
            <person name="Ortiz-Santana B."/>
            <person name="Ovrebo C."/>
            <person name="Racz N."/>
            <person name="Riley R."/>
            <person name="Savchenko A."/>
            <person name="Shiryaev A."/>
            <person name="Soop K."/>
            <person name="Spirin V."/>
            <person name="Szebenyi C."/>
            <person name="Tomsovsky M."/>
            <person name="Tulloss R.E."/>
            <person name="Uehling J."/>
            <person name="Grigoriev I.V."/>
            <person name="Vagvolgyi C."/>
            <person name="Papp T."/>
            <person name="Martin F.M."/>
            <person name="Miettinen O."/>
            <person name="Hibbett D.S."/>
            <person name="Nagy L.G."/>
        </authorList>
    </citation>
    <scope>NUCLEOTIDE SEQUENCE [LARGE SCALE GENOMIC DNA]</scope>
    <source>
        <strain evidence="2 3">FP101781</strain>
    </source>
</reference>
<sequence length="185" mass="20676">MHIKYTMGAAEPVRVDKGHIIRFALYRSFLFDCPEMLDSPSNKRLRLSSSSEPDEGADSVRTLTNPQGATIPEPDMPVNAHFWAMLEWWLDCRRIEYGSDMNTPPWKAYIRRILAADTARFPHPETNPSPSASLAIHHALLWANSMPQEAQDENIDPSLSQSSSVPVSNGDSGAAVDFSTFQFVQ</sequence>
<evidence type="ECO:0000313" key="3">
    <source>
        <dbReference type="Proteomes" id="UP000298030"/>
    </source>
</evidence>
<accession>A0A4Y7SC13</accession>
<dbReference type="Proteomes" id="UP000298030">
    <property type="component" value="Unassembled WGS sequence"/>
</dbReference>
<feature type="region of interest" description="Disordered" evidence="1">
    <location>
        <begin position="150"/>
        <end position="170"/>
    </location>
</feature>
<dbReference type="EMBL" id="QPFP01000260">
    <property type="protein sequence ID" value="TEB18388.1"/>
    <property type="molecule type" value="Genomic_DNA"/>
</dbReference>